<name>A0A915JM72_ROMCU</name>
<accession>A0A915JM72</accession>
<reference evidence="2" key="1">
    <citation type="submission" date="2022-11" db="UniProtKB">
        <authorList>
            <consortium name="WormBaseParasite"/>
        </authorList>
    </citation>
    <scope>IDENTIFICATION</scope>
</reference>
<organism evidence="1 2">
    <name type="scientific">Romanomermis culicivorax</name>
    <name type="common">Nematode worm</name>
    <dbReference type="NCBI Taxonomy" id="13658"/>
    <lineage>
        <taxon>Eukaryota</taxon>
        <taxon>Metazoa</taxon>
        <taxon>Ecdysozoa</taxon>
        <taxon>Nematoda</taxon>
        <taxon>Enoplea</taxon>
        <taxon>Dorylaimia</taxon>
        <taxon>Mermithida</taxon>
        <taxon>Mermithoidea</taxon>
        <taxon>Mermithidae</taxon>
        <taxon>Romanomermis</taxon>
    </lineage>
</organism>
<dbReference type="WBParaSite" id="nRc.2.0.1.t27280-RA">
    <property type="protein sequence ID" value="nRc.2.0.1.t27280-RA"/>
    <property type="gene ID" value="nRc.2.0.1.g27280"/>
</dbReference>
<sequence>MAGRLLPEPILSSTIQ</sequence>
<dbReference type="AlphaFoldDB" id="A0A915JM72"/>
<proteinExistence type="predicted"/>
<keyword evidence="1" id="KW-1185">Reference proteome</keyword>
<protein>
    <submittedName>
        <fullName evidence="2">Uncharacterized protein</fullName>
    </submittedName>
</protein>
<evidence type="ECO:0000313" key="1">
    <source>
        <dbReference type="Proteomes" id="UP000887565"/>
    </source>
</evidence>
<evidence type="ECO:0000313" key="2">
    <source>
        <dbReference type="WBParaSite" id="nRc.2.0.1.t27280-RA"/>
    </source>
</evidence>
<dbReference type="Proteomes" id="UP000887565">
    <property type="component" value="Unplaced"/>
</dbReference>